<name>A0A147KCH5_9BACI</name>
<dbReference type="PATRIC" id="fig|1150625.3.peg.213"/>
<reference evidence="1 2" key="1">
    <citation type="journal article" date="2016" name="Front. Microbiol.">
        <title>Microevolution Analysis of Bacillus coahuilensis Unveils Differences in Phosphorus Acquisition Strategies and Their Regulation.</title>
        <authorList>
            <person name="Gomez-Lunar Z."/>
            <person name="Hernandez-Gonzalez I."/>
            <person name="Rodriguez-Torres M.D."/>
            <person name="Souza V."/>
            <person name="Olmedo-Alvarez G."/>
        </authorList>
    </citation>
    <scope>NUCLEOTIDE SEQUENCE [LARGE SCALE GENOMIC DNA]</scope>
    <source>
        <strain evidence="2">p1.1.43</strain>
    </source>
</reference>
<organism evidence="1 2">
    <name type="scientific">Bacillus coahuilensis p1.1.43</name>
    <dbReference type="NCBI Taxonomy" id="1150625"/>
    <lineage>
        <taxon>Bacteria</taxon>
        <taxon>Bacillati</taxon>
        <taxon>Bacillota</taxon>
        <taxon>Bacilli</taxon>
        <taxon>Bacillales</taxon>
        <taxon>Bacillaceae</taxon>
        <taxon>Bacillus</taxon>
    </lineage>
</organism>
<dbReference type="EMBL" id="LDYG01000002">
    <property type="protein sequence ID" value="KUP09246.1"/>
    <property type="molecule type" value="Genomic_DNA"/>
</dbReference>
<comment type="caution">
    <text evidence="1">The sequence shown here is derived from an EMBL/GenBank/DDBJ whole genome shotgun (WGS) entry which is preliminary data.</text>
</comment>
<dbReference type="RefSeq" id="WP_059350043.1">
    <property type="nucleotide sequence ID" value="NZ_LDYG01000002.1"/>
</dbReference>
<evidence type="ECO:0000313" key="1">
    <source>
        <dbReference type="EMBL" id="KUP09246.1"/>
    </source>
</evidence>
<dbReference type="AlphaFoldDB" id="A0A147KCH5"/>
<dbReference type="Proteomes" id="UP000074108">
    <property type="component" value="Unassembled WGS sequence"/>
</dbReference>
<protein>
    <submittedName>
        <fullName evidence="1">Uncharacterized protein</fullName>
    </submittedName>
</protein>
<accession>A0A147KCH5</accession>
<keyword evidence="2" id="KW-1185">Reference proteome</keyword>
<sequence>MNMETVQELLQSCPEYYDQPILQSLLGKAVGKEENIHLFLSKLSHEEEELLEDRIQSVIQEYETKLQSKPEFQQYQELKRLYYLL</sequence>
<evidence type="ECO:0000313" key="2">
    <source>
        <dbReference type="Proteomes" id="UP000074108"/>
    </source>
</evidence>
<gene>
    <name evidence="1" type="ORF">Q75_01035</name>
</gene>
<proteinExistence type="predicted"/>